<reference evidence="6 7" key="1">
    <citation type="submission" date="2016-12" db="EMBL/GenBank/DDBJ databases">
        <title>The genomes of Aspergillus section Nigri reveals drivers in fungal speciation.</title>
        <authorList>
            <consortium name="DOE Joint Genome Institute"/>
            <person name="Vesth T.C."/>
            <person name="Nybo J."/>
            <person name="Theobald S."/>
            <person name="Brandl J."/>
            <person name="Frisvad J.C."/>
            <person name="Nielsen K.F."/>
            <person name="Lyhne E.K."/>
            <person name="Kogle M.E."/>
            <person name="Kuo A."/>
            <person name="Riley R."/>
            <person name="Clum A."/>
            <person name="Nolan M."/>
            <person name="Lipzen A."/>
            <person name="Salamov A."/>
            <person name="Henrissat B."/>
            <person name="Wiebenga A."/>
            <person name="De Vries R.P."/>
            <person name="Grigoriev I.V."/>
            <person name="Mortensen U.H."/>
            <person name="Andersen M.R."/>
            <person name="Baker S.E."/>
        </authorList>
    </citation>
    <scope>NUCLEOTIDE SEQUENCE [LARGE SCALE GENOMIC DNA]</scope>
    <source>
        <strain evidence="6 7">IBT 23096</strain>
    </source>
</reference>
<evidence type="ECO:0008006" key="8">
    <source>
        <dbReference type="Google" id="ProtNLM"/>
    </source>
</evidence>
<organism evidence="6 7">
    <name type="scientific">Aspergillus steynii IBT 23096</name>
    <dbReference type="NCBI Taxonomy" id="1392250"/>
    <lineage>
        <taxon>Eukaryota</taxon>
        <taxon>Fungi</taxon>
        <taxon>Dikarya</taxon>
        <taxon>Ascomycota</taxon>
        <taxon>Pezizomycotina</taxon>
        <taxon>Eurotiomycetes</taxon>
        <taxon>Eurotiomycetidae</taxon>
        <taxon>Eurotiales</taxon>
        <taxon>Aspergillaceae</taxon>
        <taxon>Aspergillus</taxon>
        <taxon>Aspergillus subgen. Circumdati</taxon>
    </lineage>
</organism>
<dbReference type="GO" id="GO:0016020">
    <property type="term" value="C:membrane"/>
    <property type="evidence" value="ECO:0007669"/>
    <property type="project" value="UniProtKB-SubCell"/>
</dbReference>
<keyword evidence="7" id="KW-1185">Reference proteome</keyword>
<dbReference type="OrthoDB" id="440424at2759"/>
<dbReference type="Gene3D" id="6.10.110.10">
    <property type="match status" value="1"/>
</dbReference>
<evidence type="ECO:0000313" key="6">
    <source>
        <dbReference type="EMBL" id="PLB43405.1"/>
    </source>
</evidence>
<evidence type="ECO:0000256" key="1">
    <source>
        <dbReference type="ARBA" id="ARBA00004141"/>
    </source>
</evidence>
<dbReference type="Proteomes" id="UP000234275">
    <property type="component" value="Unassembled WGS sequence"/>
</dbReference>
<evidence type="ECO:0000256" key="3">
    <source>
        <dbReference type="ARBA" id="ARBA00022692"/>
    </source>
</evidence>
<sequence length="173" mass="18816">MSIISTLFPCLSARRKSTTTTTSYNTPESNDPSLATHATTILLTTEDPSLIPKHLSNLVSTTGWTSSLAQTLLQSLETAIQSGAKTAKPATDALSRAKAEAYDFATDHPVYTTVLALGVLVILAPWVLEVLGFGELGPLEGSFAAWWQRLYAGYVPRGSLFSFFQRLGMVWRF</sequence>
<accession>A0A2I2FRZ6</accession>
<dbReference type="Pfam" id="PF06140">
    <property type="entry name" value="Ifi-6-16"/>
    <property type="match status" value="1"/>
</dbReference>
<name>A0A2I2FRZ6_9EURO</name>
<gene>
    <name evidence="6" type="ORF">P170DRAFT_441804</name>
</gene>
<evidence type="ECO:0000313" key="7">
    <source>
        <dbReference type="Proteomes" id="UP000234275"/>
    </source>
</evidence>
<protein>
    <recommendedName>
        <fullName evidence="8">Lincomycin-condensing protein lmbA</fullName>
    </recommendedName>
</protein>
<evidence type="ECO:0000256" key="2">
    <source>
        <dbReference type="ARBA" id="ARBA00007262"/>
    </source>
</evidence>
<dbReference type="AlphaFoldDB" id="A0A2I2FRZ6"/>
<comment type="similarity">
    <text evidence="2">Belongs to the IFI6/IFI27 family.</text>
</comment>
<dbReference type="VEuPathDB" id="FungiDB:P170DRAFT_441804"/>
<evidence type="ECO:0000256" key="4">
    <source>
        <dbReference type="ARBA" id="ARBA00022989"/>
    </source>
</evidence>
<proteinExistence type="inferred from homology"/>
<evidence type="ECO:0000256" key="5">
    <source>
        <dbReference type="ARBA" id="ARBA00023136"/>
    </source>
</evidence>
<dbReference type="EMBL" id="MSFO01000011">
    <property type="protein sequence ID" value="PLB43405.1"/>
    <property type="molecule type" value="Genomic_DNA"/>
</dbReference>
<comment type="subcellular location">
    <subcellularLocation>
        <location evidence="1">Membrane</location>
        <topology evidence="1">Multi-pass membrane protein</topology>
    </subcellularLocation>
</comment>
<dbReference type="RefSeq" id="XP_024698707.1">
    <property type="nucleotide sequence ID" value="XM_024850403.1"/>
</dbReference>
<dbReference type="InterPro" id="IPR038213">
    <property type="entry name" value="IFI6/IFI27-like_sf"/>
</dbReference>
<comment type="caution">
    <text evidence="6">The sequence shown here is derived from an EMBL/GenBank/DDBJ whole genome shotgun (WGS) entry which is preliminary data.</text>
</comment>
<keyword evidence="5" id="KW-0472">Membrane</keyword>
<keyword evidence="3" id="KW-0812">Transmembrane</keyword>
<dbReference type="GeneID" id="36558102"/>
<keyword evidence="4" id="KW-1133">Transmembrane helix</keyword>
<dbReference type="InterPro" id="IPR009311">
    <property type="entry name" value="IFI6/IFI27-like"/>
</dbReference>